<accession>A0ABR1NWM3</accession>
<proteinExistence type="predicted"/>
<feature type="compositionally biased region" description="Low complexity" evidence="1">
    <location>
        <begin position="201"/>
        <end position="220"/>
    </location>
</feature>
<feature type="compositionally biased region" description="Polar residues" evidence="1">
    <location>
        <begin position="238"/>
        <end position="248"/>
    </location>
</feature>
<evidence type="ECO:0000313" key="2">
    <source>
        <dbReference type="EMBL" id="KAK7718089.1"/>
    </source>
</evidence>
<name>A0ABR1NWM3_DIAER</name>
<evidence type="ECO:0000256" key="1">
    <source>
        <dbReference type="SAM" id="MobiDB-lite"/>
    </source>
</evidence>
<dbReference type="EMBL" id="JAKNSF020000089">
    <property type="protein sequence ID" value="KAK7718089.1"/>
    <property type="molecule type" value="Genomic_DNA"/>
</dbReference>
<feature type="compositionally biased region" description="Basic residues" evidence="1">
    <location>
        <begin position="382"/>
        <end position="398"/>
    </location>
</feature>
<organism evidence="2 3">
    <name type="scientific">Diaporthe eres</name>
    <name type="common">Phomopsis oblonga</name>
    <dbReference type="NCBI Taxonomy" id="83184"/>
    <lineage>
        <taxon>Eukaryota</taxon>
        <taxon>Fungi</taxon>
        <taxon>Dikarya</taxon>
        <taxon>Ascomycota</taxon>
        <taxon>Pezizomycotina</taxon>
        <taxon>Sordariomycetes</taxon>
        <taxon>Sordariomycetidae</taxon>
        <taxon>Diaporthales</taxon>
        <taxon>Diaporthaceae</taxon>
        <taxon>Diaporthe</taxon>
        <taxon>Diaporthe eres species complex</taxon>
    </lineage>
</organism>
<keyword evidence="3" id="KW-1185">Reference proteome</keyword>
<feature type="region of interest" description="Disordered" evidence="1">
    <location>
        <begin position="132"/>
        <end position="248"/>
    </location>
</feature>
<sequence length="405" mass="45657">MEGLVYGVAAMIVKDMLKTPYVKGRDYERNVRQVYRDVDNLQITLDQTKSNCEGQSLSKPHAEFVKRAEKQKRDAYRILRKNYPRDASTTQRFEYASTPGAEMNLLDIGKEANQTAKGLNDLLAEIRFAKIGGDKGDDKDKENNEGKEKEKDKSPTRPSLDLSRVQSGDAPSRGSSSPRSMSSRHSSVFSPIPIQPTGIYSPPSSTSSLSDPTRRNSTSSSRRRSQSNHLGHHKQELLTPSSWPKTNPFDTIMETGREREQALDNLQYGIDQVLSAVDQEHEYEAMVFLEHSLKEVLRLQRSQGFTGSQMGEDLGDAVDELDLAMRTLVAAKSDRQKDRALKDLSYALESVDAALYARRKQKEQQGSSRRGHEQHASPVRVGSKRRGRGSVERSRRHSVQSDYRR</sequence>
<dbReference type="Proteomes" id="UP001430848">
    <property type="component" value="Unassembled WGS sequence"/>
</dbReference>
<feature type="compositionally biased region" description="Basic residues" evidence="1">
    <location>
        <begin position="221"/>
        <end position="232"/>
    </location>
</feature>
<evidence type="ECO:0000313" key="3">
    <source>
        <dbReference type="Proteomes" id="UP001430848"/>
    </source>
</evidence>
<protein>
    <submittedName>
        <fullName evidence="2">Uncharacterized protein</fullName>
    </submittedName>
</protein>
<feature type="compositionally biased region" description="Low complexity" evidence="1">
    <location>
        <begin position="171"/>
        <end position="191"/>
    </location>
</feature>
<feature type="compositionally biased region" description="Basic and acidic residues" evidence="1">
    <location>
        <begin position="132"/>
        <end position="155"/>
    </location>
</feature>
<comment type="caution">
    <text evidence="2">The sequence shown here is derived from an EMBL/GenBank/DDBJ whole genome shotgun (WGS) entry which is preliminary data.</text>
</comment>
<reference evidence="2 3" key="1">
    <citation type="submission" date="2024-02" db="EMBL/GenBank/DDBJ databases">
        <title>De novo assembly and annotation of 12 fungi associated with fruit tree decline syndrome in Ontario, Canada.</title>
        <authorList>
            <person name="Sulman M."/>
            <person name="Ellouze W."/>
            <person name="Ilyukhin E."/>
        </authorList>
    </citation>
    <scope>NUCLEOTIDE SEQUENCE [LARGE SCALE GENOMIC DNA]</scope>
    <source>
        <strain evidence="2 3">M169</strain>
    </source>
</reference>
<feature type="region of interest" description="Disordered" evidence="1">
    <location>
        <begin position="357"/>
        <end position="405"/>
    </location>
</feature>
<gene>
    <name evidence="2" type="ORF">SLS63_010572</name>
</gene>